<evidence type="ECO:0000313" key="1">
    <source>
        <dbReference type="EMBL" id="EFD01164.1"/>
    </source>
</evidence>
<proteinExistence type="predicted"/>
<dbReference type="AlphaFoldDB" id="D3AAJ5"/>
<gene>
    <name evidence="1" type="ORF">CLOSTHATH_00617</name>
</gene>
<evidence type="ECO:0000313" key="2">
    <source>
        <dbReference type="Proteomes" id="UP000004968"/>
    </source>
</evidence>
<reference evidence="1 2" key="1">
    <citation type="submission" date="2010-01" db="EMBL/GenBank/DDBJ databases">
        <authorList>
            <person name="Weinstock G."/>
            <person name="Sodergren E."/>
            <person name="Clifton S."/>
            <person name="Fulton L."/>
            <person name="Fulton B."/>
            <person name="Courtney L."/>
            <person name="Fronick C."/>
            <person name="Harrison M."/>
            <person name="Strong C."/>
            <person name="Farmer C."/>
            <person name="Delahaunty K."/>
            <person name="Markovic C."/>
            <person name="Hall O."/>
            <person name="Minx P."/>
            <person name="Tomlinson C."/>
            <person name="Mitreva M."/>
            <person name="Nelson J."/>
            <person name="Hou S."/>
            <person name="Wollam A."/>
            <person name="Pepin K.H."/>
            <person name="Johnson M."/>
            <person name="Bhonagiri V."/>
            <person name="Nash W.E."/>
            <person name="Warren W."/>
            <person name="Chinwalla A."/>
            <person name="Mardis E.R."/>
            <person name="Wilson R.K."/>
        </authorList>
    </citation>
    <scope>NUCLEOTIDE SEQUENCE [LARGE SCALE GENOMIC DNA]</scope>
    <source>
        <strain evidence="1 2">DSM 13479</strain>
    </source>
</reference>
<name>D3AAJ5_9FIRM</name>
<comment type="caution">
    <text evidence="1">The sequence shown here is derived from an EMBL/GenBank/DDBJ whole genome shotgun (WGS) entry which is preliminary data.</text>
</comment>
<sequence>MRLTAFVFVHPLFFLPLFRCCVRFISVFSIKNTEGIVYLRNVRYTGKKMR</sequence>
<dbReference type="EMBL" id="ACIO01000035">
    <property type="protein sequence ID" value="EFD01164.1"/>
    <property type="molecule type" value="Genomic_DNA"/>
</dbReference>
<dbReference type="Proteomes" id="UP000004968">
    <property type="component" value="Unassembled WGS sequence"/>
</dbReference>
<organism evidence="1 2">
    <name type="scientific">Hungatella hathewayi DSM 13479</name>
    <dbReference type="NCBI Taxonomy" id="566550"/>
    <lineage>
        <taxon>Bacteria</taxon>
        <taxon>Bacillati</taxon>
        <taxon>Bacillota</taxon>
        <taxon>Clostridia</taxon>
        <taxon>Lachnospirales</taxon>
        <taxon>Lachnospiraceae</taxon>
        <taxon>Hungatella</taxon>
    </lineage>
</organism>
<accession>D3AAJ5</accession>
<protein>
    <submittedName>
        <fullName evidence="1">Uncharacterized protein</fullName>
    </submittedName>
</protein>
<dbReference type="HOGENOM" id="CLU_3118649_0_0_9"/>